<dbReference type="EMBL" id="SSTD01013339">
    <property type="protein sequence ID" value="TYK07291.1"/>
    <property type="molecule type" value="Genomic_DNA"/>
</dbReference>
<dbReference type="Proteomes" id="UP000321947">
    <property type="component" value="Unassembled WGS sequence"/>
</dbReference>
<gene>
    <name evidence="2" type="ORF">E5676_scaffold606G001940</name>
    <name evidence="1" type="ORF">E6C27_scaffold132G00390</name>
</gene>
<evidence type="ECO:0000313" key="1">
    <source>
        <dbReference type="EMBL" id="KAA0058453.1"/>
    </source>
</evidence>
<protein>
    <submittedName>
        <fullName evidence="2">Retrotransposable element Tf2</fullName>
    </submittedName>
</protein>
<sequence length="64" mass="7241">MQLSPIEVLGARKTGEKDDNLEVLIRWGDGTPESATWEQATLIQEQFSEFHLEDKVALWGRGRG</sequence>
<name>A0A5D3C5W9_CUCMM</name>
<dbReference type="EMBL" id="SSTE01006761">
    <property type="protein sequence ID" value="KAA0058453.1"/>
    <property type="molecule type" value="Genomic_DNA"/>
</dbReference>
<dbReference type="AlphaFoldDB" id="A0A5D3C5W9"/>
<reference evidence="3 4" key="1">
    <citation type="submission" date="2019-08" db="EMBL/GenBank/DDBJ databases">
        <title>Draft genome sequences of two oriental melons (Cucumis melo L. var makuwa).</title>
        <authorList>
            <person name="Kwon S.-Y."/>
        </authorList>
    </citation>
    <scope>NUCLEOTIDE SEQUENCE [LARGE SCALE GENOMIC DNA]</scope>
    <source>
        <strain evidence="4">cv. Chang Bougi</strain>
        <strain evidence="3">cv. SW 3</strain>
        <tissue evidence="2">Leaf</tissue>
    </source>
</reference>
<accession>A0A5D3C5W9</accession>
<evidence type="ECO:0000313" key="3">
    <source>
        <dbReference type="Proteomes" id="UP000321393"/>
    </source>
</evidence>
<dbReference type="InterPro" id="IPR016197">
    <property type="entry name" value="Chromo-like_dom_sf"/>
</dbReference>
<organism evidence="2 4">
    <name type="scientific">Cucumis melo var. makuwa</name>
    <name type="common">Oriental melon</name>
    <dbReference type="NCBI Taxonomy" id="1194695"/>
    <lineage>
        <taxon>Eukaryota</taxon>
        <taxon>Viridiplantae</taxon>
        <taxon>Streptophyta</taxon>
        <taxon>Embryophyta</taxon>
        <taxon>Tracheophyta</taxon>
        <taxon>Spermatophyta</taxon>
        <taxon>Magnoliopsida</taxon>
        <taxon>eudicotyledons</taxon>
        <taxon>Gunneridae</taxon>
        <taxon>Pentapetalae</taxon>
        <taxon>rosids</taxon>
        <taxon>fabids</taxon>
        <taxon>Cucurbitales</taxon>
        <taxon>Cucurbitaceae</taxon>
        <taxon>Benincaseae</taxon>
        <taxon>Cucumis</taxon>
    </lineage>
</organism>
<comment type="caution">
    <text evidence="2">The sequence shown here is derived from an EMBL/GenBank/DDBJ whole genome shotgun (WGS) entry which is preliminary data.</text>
</comment>
<dbReference type="SUPFAM" id="SSF54160">
    <property type="entry name" value="Chromo domain-like"/>
    <property type="match status" value="1"/>
</dbReference>
<evidence type="ECO:0000313" key="2">
    <source>
        <dbReference type="EMBL" id="TYK07291.1"/>
    </source>
</evidence>
<evidence type="ECO:0000313" key="4">
    <source>
        <dbReference type="Proteomes" id="UP000321947"/>
    </source>
</evidence>
<dbReference type="OrthoDB" id="1376771at2759"/>
<proteinExistence type="predicted"/>
<dbReference type="Proteomes" id="UP000321393">
    <property type="component" value="Unassembled WGS sequence"/>
</dbReference>